<comment type="caution">
    <text evidence="2">The sequence shown here is derived from an EMBL/GenBank/DDBJ whole genome shotgun (WGS) entry which is preliminary data.</text>
</comment>
<proteinExistence type="predicted"/>
<protein>
    <submittedName>
        <fullName evidence="2">Uncharacterized protein</fullName>
    </submittedName>
</protein>
<feature type="region of interest" description="Disordered" evidence="1">
    <location>
        <begin position="1"/>
        <end position="30"/>
    </location>
</feature>
<accession>A0A645C2T5</accession>
<evidence type="ECO:0000313" key="2">
    <source>
        <dbReference type="EMBL" id="MPM68284.1"/>
    </source>
</evidence>
<evidence type="ECO:0000256" key="1">
    <source>
        <dbReference type="SAM" id="MobiDB-lite"/>
    </source>
</evidence>
<feature type="region of interest" description="Disordered" evidence="1">
    <location>
        <begin position="52"/>
        <end position="71"/>
    </location>
</feature>
<organism evidence="2">
    <name type="scientific">bioreactor metagenome</name>
    <dbReference type="NCBI Taxonomy" id="1076179"/>
    <lineage>
        <taxon>unclassified sequences</taxon>
        <taxon>metagenomes</taxon>
        <taxon>ecological metagenomes</taxon>
    </lineage>
</organism>
<feature type="compositionally biased region" description="Basic residues" evidence="1">
    <location>
        <begin position="10"/>
        <end position="22"/>
    </location>
</feature>
<dbReference type="AlphaFoldDB" id="A0A645C2T5"/>
<gene>
    <name evidence="2" type="ORF">SDC9_115215</name>
</gene>
<sequence>MLIADGSTRKLQKPKKKRRRHLISTSNEFPQLAEKYREGKLTDSDLRKALDGLSAKNPDAADKEDSVFGQK</sequence>
<dbReference type="EMBL" id="VSSQ01022173">
    <property type="protein sequence ID" value="MPM68284.1"/>
    <property type="molecule type" value="Genomic_DNA"/>
</dbReference>
<reference evidence="2" key="1">
    <citation type="submission" date="2019-08" db="EMBL/GenBank/DDBJ databases">
        <authorList>
            <person name="Kucharzyk K."/>
            <person name="Murdoch R.W."/>
            <person name="Higgins S."/>
            <person name="Loffler F."/>
        </authorList>
    </citation>
    <scope>NUCLEOTIDE SEQUENCE</scope>
</reference>
<feature type="compositionally biased region" description="Basic and acidic residues" evidence="1">
    <location>
        <begin position="59"/>
        <end position="71"/>
    </location>
</feature>
<name>A0A645C2T5_9ZZZZ</name>